<feature type="domain" description="MULE transposase" evidence="3">
    <location>
        <begin position="336"/>
        <end position="429"/>
    </location>
</feature>
<dbReference type="AlphaFoldDB" id="A0AB32VWY6"/>
<evidence type="ECO:0000313" key="4">
    <source>
        <dbReference type="Proteomes" id="UP000694886"/>
    </source>
</evidence>
<proteinExistence type="predicted"/>
<dbReference type="Pfam" id="PF10551">
    <property type="entry name" value="MULE"/>
    <property type="match status" value="1"/>
</dbReference>
<evidence type="ECO:0000256" key="1">
    <source>
        <dbReference type="SAM" id="MobiDB-lite"/>
    </source>
</evidence>
<dbReference type="GeneID" id="108660638"/>
<dbReference type="RefSeq" id="XP_017970378.1">
    <property type="nucleotide sequence ID" value="XM_018114889.1"/>
</dbReference>
<dbReference type="InterPro" id="IPR018289">
    <property type="entry name" value="MULE_transposase_dom"/>
</dbReference>
<name>A0AB32VWY6_THECC</name>
<dbReference type="Gramene" id="Tc02v2_t014800.1">
    <property type="protein sequence ID" value="Tc02v2_p014800.1"/>
    <property type="gene ID" value="Tc02v2_g014800"/>
</dbReference>
<accession>A0AB32VWY6</accession>
<dbReference type="KEGG" id="tcc:108660638"/>
<dbReference type="Proteomes" id="UP000694886">
    <property type="component" value="Chromosome 2"/>
</dbReference>
<dbReference type="Pfam" id="PF03108">
    <property type="entry name" value="DBD_Tnp_Mut"/>
    <property type="match status" value="1"/>
</dbReference>
<protein>
    <submittedName>
        <fullName evidence="5">Uncharacterized protein LOC108660638</fullName>
    </submittedName>
</protein>
<feature type="domain" description="Transposase MuDR plant" evidence="2">
    <location>
        <begin position="188"/>
        <end position="247"/>
    </location>
</feature>
<feature type="compositionally biased region" description="Acidic residues" evidence="1">
    <location>
        <begin position="114"/>
        <end position="125"/>
    </location>
</feature>
<evidence type="ECO:0000313" key="5">
    <source>
        <dbReference type="RefSeq" id="XP_017970378.1"/>
    </source>
</evidence>
<sequence length="460" mass="52806">MPQHSVHNPQQWQLRYAQEFVQPDRQTTFTKQLAAQFRLGCASNQFLASLEQMQRSDETVECVMPLSNENTTVKDNNVRLEGDTATLEYNTAFDEGNEDLFVTGEDRFDHTSDDGLEQSQDDSSNDDCLYDSDIPICNNVEGETKSVGGVDVEDVQCDDPIYNNPIAGAERFSFQTITTEESTCAEDRLYKGRMFSSKAELKRALNMLVIKEKFAIRVKRSCKARYKVGCKDKACKFSVRATKLPDRGEYWKIQTFYKVHTCTVDGLQRRFPTTSAKMIGELMSHKIRANGVALRPKDIICEMRVQWGLECLYGKAWQAKEYADKLGFRDVMRPTVAIDATHLKGKFKGVLFVTVCKDANKCVYPVAFGIDHVKDEDSWTWFLSKLRDVVGCPENTMFISDQHLSIKKAIQNAYPETHHGLCGYHLKKNFKNKFKRDDVCMFFTFARDYYKVADFNRHMN</sequence>
<dbReference type="InterPro" id="IPR004332">
    <property type="entry name" value="Transposase_MuDR"/>
</dbReference>
<feature type="region of interest" description="Disordered" evidence="1">
    <location>
        <begin position="105"/>
        <end position="125"/>
    </location>
</feature>
<reference evidence="5" key="2">
    <citation type="submission" date="2025-08" db="UniProtKB">
        <authorList>
            <consortium name="RefSeq"/>
        </authorList>
    </citation>
    <scope>IDENTIFICATION</scope>
</reference>
<dbReference type="PANTHER" id="PTHR31973">
    <property type="entry name" value="POLYPROTEIN, PUTATIVE-RELATED"/>
    <property type="match status" value="1"/>
</dbReference>
<evidence type="ECO:0000259" key="3">
    <source>
        <dbReference type="Pfam" id="PF10551"/>
    </source>
</evidence>
<evidence type="ECO:0000259" key="2">
    <source>
        <dbReference type="Pfam" id="PF03108"/>
    </source>
</evidence>
<organism evidence="4 5">
    <name type="scientific">Theobroma cacao</name>
    <name type="common">Cacao</name>
    <name type="synonym">Cocoa</name>
    <dbReference type="NCBI Taxonomy" id="3641"/>
    <lineage>
        <taxon>Eukaryota</taxon>
        <taxon>Viridiplantae</taxon>
        <taxon>Streptophyta</taxon>
        <taxon>Embryophyta</taxon>
        <taxon>Tracheophyta</taxon>
        <taxon>Spermatophyta</taxon>
        <taxon>Magnoliopsida</taxon>
        <taxon>eudicotyledons</taxon>
        <taxon>Gunneridae</taxon>
        <taxon>Pentapetalae</taxon>
        <taxon>rosids</taxon>
        <taxon>malvids</taxon>
        <taxon>Malvales</taxon>
        <taxon>Malvaceae</taxon>
        <taxon>Byttnerioideae</taxon>
        <taxon>Theobroma</taxon>
    </lineage>
</organism>
<dbReference type="PANTHER" id="PTHR31973:SF195">
    <property type="entry name" value="MUDR FAMILY TRANSPOSASE"/>
    <property type="match status" value="1"/>
</dbReference>
<gene>
    <name evidence="5" type="primary">LOC108660638</name>
</gene>
<reference evidence="4" key="1">
    <citation type="journal article" date="1997" name="Nucleic Acids Res.">
        <title>tRNAscan-SE: a program for improved detection of transfer RNA genes in genomic sequence.</title>
        <authorList>
            <person name="Lowe T.M."/>
            <person name="Eddy S.R."/>
        </authorList>
    </citation>
    <scope>NUCLEOTIDE SEQUENCE [LARGE SCALE GENOMIC DNA]</scope>
    <source>
        <strain evidence="4">r\B97-61/B2</strain>
    </source>
</reference>